<name>A0A0U5G6R6_ASPCI</name>
<proteinExistence type="predicted"/>
<gene>
    <name evidence="1" type="ORF">ASPCAL10056</name>
</gene>
<evidence type="ECO:0000313" key="2">
    <source>
        <dbReference type="Proteomes" id="UP000054771"/>
    </source>
</evidence>
<dbReference type="OMA" id="YTIFTHV"/>
<dbReference type="STRING" id="454130.A0A0U5G6R6"/>
<sequence length="315" mass="35449">MFSTGALGEDAHADDAEAYINNPGRGFLGNLAGAPASSAVVMRQYAWRGREQFLRDTAIAFNHRDHENDYDQYFLLTGVTGRIYNSTFRDRGEDTDDPFGRWCAYDSALELLLFRMTVESSVHGVVAPEFYEVVHDALRPMRLTRELAKTGSAGNEGPSGAKQPDASWRPIRVPYSRNKGWPSVVLEVGYSESQKKLQSDIRFWLRQSEGHVKTVLTVAIRDRAESIIIEKWENGENGRAHAEQYLKITRNRRTNTATVTGGPLVIGFENLFSRPISSPIEQDIQLGNDQLQQIAQVIWQEADKASTYSYARLCI</sequence>
<dbReference type="OrthoDB" id="76567at2759"/>
<accession>A0A0U5G6R6</accession>
<dbReference type="AlphaFoldDB" id="A0A0U5G6R6"/>
<protein>
    <submittedName>
        <fullName evidence="1">Uncharacterized protein</fullName>
    </submittedName>
</protein>
<reference evidence="2" key="1">
    <citation type="journal article" date="2016" name="Genome Announc.">
        <title>Draft genome sequences of fungus Aspergillus calidoustus.</title>
        <authorList>
            <person name="Horn F."/>
            <person name="Linde J."/>
            <person name="Mattern D.J."/>
            <person name="Walther G."/>
            <person name="Guthke R."/>
            <person name="Scherlach K."/>
            <person name="Martin K."/>
            <person name="Brakhage A.A."/>
            <person name="Petzke L."/>
            <person name="Valiante V."/>
        </authorList>
    </citation>
    <scope>NUCLEOTIDE SEQUENCE [LARGE SCALE GENOMIC DNA]</scope>
    <source>
        <strain evidence="2">SF006504</strain>
    </source>
</reference>
<organism evidence="1 2">
    <name type="scientific">Aspergillus calidoustus</name>
    <dbReference type="NCBI Taxonomy" id="454130"/>
    <lineage>
        <taxon>Eukaryota</taxon>
        <taxon>Fungi</taxon>
        <taxon>Dikarya</taxon>
        <taxon>Ascomycota</taxon>
        <taxon>Pezizomycotina</taxon>
        <taxon>Eurotiomycetes</taxon>
        <taxon>Eurotiomycetidae</taxon>
        <taxon>Eurotiales</taxon>
        <taxon>Aspergillaceae</taxon>
        <taxon>Aspergillus</taxon>
        <taxon>Aspergillus subgen. Nidulantes</taxon>
    </lineage>
</organism>
<dbReference type="EMBL" id="CDMC01000008">
    <property type="protein sequence ID" value="CEL06887.1"/>
    <property type="molecule type" value="Genomic_DNA"/>
</dbReference>
<keyword evidence="2" id="KW-1185">Reference proteome</keyword>
<dbReference type="Proteomes" id="UP000054771">
    <property type="component" value="Unassembled WGS sequence"/>
</dbReference>
<evidence type="ECO:0000313" key="1">
    <source>
        <dbReference type="EMBL" id="CEL06887.1"/>
    </source>
</evidence>